<gene>
    <name evidence="4" type="ORF">UFOPK1931_00495</name>
</gene>
<dbReference type="InterPro" id="IPR002877">
    <property type="entry name" value="RNA_MeTrfase_FtsJ_dom"/>
</dbReference>
<dbReference type="InterPro" id="IPR004538">
    <property type="entry name" value="Hemolysin_A/TlyA"/>
</dbReference>
<dbReference type="SMART" id="SM00363">
    <property type="entry name" value="S4"/>
    <property type="match status" value="1"/>
</dbReference>
<dbReference type="GO" id="GO:0032259">
    <property type="term" value="P:methylation"/>
    <property type="evidence" value="ECO:0007669"/>
    <property type="project" value="InterPro"/>
</dbReference>
<evidence type="ECO:0000313" key="4">
    <source>
        <dbReference type="EMBL" id="CAB4620452.1"/>
    </source>
</evidence>
<dbReference type="GO" id="GO:0008168">
    <property type="term" value="F:methyltransferase activity"/>
    <property type="evidence" value="ECO:0007669"/>
    <property type="project" value="InterPro"/>
</dbReference>
<dbReference type="NCBIfam" id="TIGR00478">
    <property type="entry name" value="tly"/>
    <property type="match status" value="1"/>
</dbReference>
<protein>
    <submittedName>
        <fullName evidence="4">Unannotated protein</fullName>
    </submittedName>
</protein>
<evidence type="ECO:0000259" key="3">
    <source>
        <dbReference type="SMART" id="SM00363"/>
    </source>
</evidence>
<evidence type="ECO:0000256" key="2">
    <source>
        <dbReference type="ARBA" id="ARBA00029460"/>
    </source>
</evidence>
<dbReference type="PROSITE" id="PS50889">
    <property type="entry name" value="S4"/>
    <property type="match status" value="1"/>
</dbReference>
<dbReference type="SUPFAM" id="SSF55174">
    <property type="entry name" value="Alpha-L RNA-binding motif"/>
    <property type="match status" value="1"/>
</dbReference>
<evidence type="ECO:0000256" key="1">
    <source>
        <dbReference type="ARBA" id="ARBA00022884"/>
    </source>
</evidence>
<sequence>MPTQGHKTLSNLRIDLLLVERGLARSRGHAADLVKAKRVLIGTKEITKPSSSVAMDCEITIIPADEYVSRAGLKLKGALDAFGALEVVGKTCLDVGASTGGFTDVLLRHGAARVVAIDVGHEQFAPELINNPRVQSFEGINAREVTLGELRELTDDKNLEIDLVVADLSFISLTLVLPALAALAPKADFVLLIKPQFEVGKQSLSASGVVSDHRLRASAIKQVVDCCHELGLGMLGLERSELPGTHGNIEYLIWISTSEAPNRSKWTERIEQLARESK</sequence>
<dbReference type="SUPFAM" id="SSF53335">
    <property type="entry name" value="S-adenosyl-L-methionine-dependent methyltransferases"/>
    <property type="match status" value="1"/>
</dbReference>
<keyword evidence="1" id="KW-0694">RNA-binding</keyword>
<dbReference type="Pfam" id="PF01479">
    <property type="entry name" value="S4"/>
    <property type="match status" value="1"/>
</dbReference>
<dbReference type="Gene3D" id="3.40.50.150">
    <property type="entry name" value="Vaccinia Virus protein VP39"/>
    <property type="match status" value="1"/>
</dbReference>
<dbReference type="GO" id="GO:0003723">
    <property type="term" value="F:RNA binding"/>
    <property type="evidence" value="ECO:0007669"/>
    <property type="project" value="UniProtKB-KW"/>
</dbReference>
<dbReference type="InterPro" id="IPR029063">
    <property type="entry name" value="SAM-dependent_MTases_sf"/>
</dbReference>
<dbReference type="PIRSF" id="PIRSF005578">
    <property type="entry name" value="TlyA"/>
    <property type="match status" value="1"/>
</dbReference>
<proteinExistence type="inferred from homology"/>
<dbReference type="InterPro" id="IPR047048">
    <property type="entry name" value="TlyA"/>
</dbReference>
<dbReference type="PANTHER" id="PTHR32319:SF0">
    <property type="entry name" value="BACTERIAL HEMOLYSIN-LIKE PROTEIN"/>
    <property type="match status" value="1"/>
</dbReference>
<dbReference type="CDD" id="cd00165">
    <property type="entry name" value="S4"/>
    <property type="match status" value="1"/>
</dbReference>
<dbReference type="CDD" id="cd02440">
    <property type="entry name" value="AdoMet_MTases"/>
    <property type="match status" value="1"/>
</dbReference>
<name>A0A6J6I219_9ZZZZ</name>
<dbReference type="AlphaFoldDB" id="A0A6J6I219"/>
<dbReference type="InterPro" id="IPR036986">
    <property type="entry name" value="S4_RNA-bd_sf"/>
</dbReference>
<dbReference type="Pfam" id="PF01728">
    <property type="entry name" value="FtsJ"/>
    <property type="match status" value="1"/>
</dbReference>
<feature type="domain" description="RNA-binding S4" evidence="3">
    <location>
        <begin position="12"/>
        <end position="76"/>
    </location>
</feature>
<dbReference type="InterPro" id="IPR002942">
    <property type="entry name" value="S4_RNA-bd"/>
</dbReference>
<comment type="similarity">
    <text evidence="2">Belongs to the TlyA family.</text>
</comment>
<reference evidence="4" key="1">
    <citation type="submission" date="2020-05" db="EMBL/GenBank/DDBJ databases">
        <authorList>
            <person name="Chiriac C."/>
            <person name="Salcher M."/>
            <person name="Ghai R."/>
            <person name="Kavagutti S V."/>
        </authorList>
    </citation>
    <scope>NUCLEOTIDE SEQUENCE</scope>
</reference>
<accession>A0A6J6I219</accession>
<dbReference type="Gene3D" id="3.10.290.10">
    <property type="entry name" value="RNA-binding S4 domain"/>
    <property type="match status" value="1"/>
</dbReference>
<organism evidence="4">
    <name type="scientific">freshwater metagenome</name>
    <dbReference type="NCBI Taxonomy" id="449393"/>
    <lineage>
        <taxon>unclassified sequences</taxon>
        <taxon>metagenomes</taxon>
        <taxon>ecological metagenomes</taxon>
    </lineage>
</organism>
<dbReference type="EMBL" id="CAEZVE010000075">
    <property type="protein sequence ID" value="CAB4620452.1"/>
    <property type="molecule type" value="Genomic_DNA"/>
</dbReference>
<dbReference type="PANTHER" id="PTHR32319">
    <property type="entry name" value="BACTERIAL HEMOLYSIN-LIKE PROTEIN"/>
    <property type="match status" value="1"/>
</dbReference>